<dbReference type="InterPro" id="IPR001279">
    <property type="entry name" value="Metallo-B-lactamas"/>
</dbReference>
<dbReference type="Proteomes" id="UP000217076">
    <property type="component" value="Unassembled WGS sequence"/>
</dbReference>
<dbReference type="PANTHER" id="PTHR42951">
    <property type="entry name" value="METALLO-BETA-LACTAMASE DOMAIN-CONTAINING"/>
    <property type="match status" value="1"/>
</dbReference>
<dbReference type="InterPro" id="IPR048933">
    <property type="entry name" value="B_lactamase-like_C"/>
</dbReference>
<feature type="domain" description="Metallo-beta-lactamase" evidence="1">
    <location>
        <begin position="50"/>
        <end position="266"/>
    </location>
</feature>
<dbReference type="EMBL" id="FNCV01000001">
    <property type="protein sequence ID" value="SDG48798.1"/>
    <property type="molecule type" value="Genomic_DNA"/>
</dbReference>
<dbReference type="STRING" id="83401.SAMN05421742_101377"/>
<name>A0A1G7UN74_9PROT</name>
<organism evidence="2 3">
    <name type="scientific">Roseospirillum parvum</name>
    <dbReference type="NCBI Taxonomy" id="83401"/>
    <lineage>
        <taxon>Bacteria</taxon>
        <taxon>Pseudomonadati</taxon>
        <taxon>Pseudomonadota</taxon>
        <taxon>Alphaproteobacteria</taxon>
        <taxon>Rhodospirillales</taxon>
        <taxon>Rhodospirillaceae</taxon>
        <taxon>Roseospirillum</taxon>
    </lineage>
</organism>
<dbReference type="CDD" id="cd07725">
    <property type="entry name" value="TTHA1429-like_MBL-fold"/>
    <property type="match status" value="1"/>
</dbReference>
<dbReference type="InterPro" id="IPR036388">
    <property type="entry name" value="WH-like_DNA-bd_sf"/>
</dbReference>
<evidence type="ECO:0000259" key="1">
    <source>
        <dbReference type="SMART" id="SM00849"/>
    </source>
</evidence>
<dbReference type="RefSeq" id="WP_092614480.1">
    <property type="nucleotide sequence ID" value="NZ_FNCV01000001.1"/>
</dbReference>
<proteinExistence type="predicted"/>
<dbReference type="AlphaFoldDB" id="A0A1G7UN74"/>
<reference evidence="3" key="1">
    <citation type="submission" date="2016-10" db="EMBL/GenBank/DDBJ databases">
        <authorList>
            <person name="Varghese N."/>
            <person name="Submissions S."/>
        </authorList>
    </citation>
    <scope>NUCLEOTIDE SEQUENCE [LARGE SCALE GENOMIC DNA]</scope>
    <source>
        <strain evidence="3">930I</strain>
    </source>
</reference>
<protein>
    <submittedName>
        <fullName evidence="2">Glyoxylase, beta-lactamase superfamily II</fullName>
    </submittedName>
</protein>
<evidence type="ECO:0000313" key="3">
    <source>
        <dbReference type="Proteomes" id="UP000217076"/>
    </source>
</evidence>
<dbReference type="InterPro" id="IPR050855">
    <property type="entry name" value="NDM-1-like"/>
</dbReference>
<dbReference type="OrthoDB" id="2971563at2"/>
<dbReference type="Gene3D" id="3.60.15.10">
    <property type="entry name" value="Ribonuclease Z/Hydroxyacylglutathione hydrolase-like"/>
    <property type="match status" value="1"/>
</dbReference>
<dbReference type="InterPro" id="IPR036866">
    <property type="entry name" value="RibonucZ/Hydroxyglut_hydro"/>
</dbReference>
<dbReference type="SMART" id="SM00849">
    <property type="entry name" value="Lactamase_B"/>
    <property type="match status" value="1"/>
</dbReference>
<dbReference type="Pfam" id="PF21221">
    <property type="entry name" value="B_lactamase-like_C"/>
    <property type="match status" value="1"/>
</dbReference>
<dbReference type="Gene3D" id="1.10.10.10">
    <property type="entry name" value="Winged helix-like DNA-binding domain superfamily/Winged helix DNA-binding domain"/>
    <property type="match status" value="1"/>
</dbReference>
<dbReference type="Pfam" id="PF00753">
    <property type="entry name" value="Lactamase_B"/>
    <property type="match status" value="1"/>
</dbReference>
<dbReference type="SUPFAM" id="SSF56281">
    <property type="entry name" value="Metallo-hydrolase/oxidoreductase"/>
    <property type="match status" value="1"/>
</dbReference>
<accession>A0A1G7UN74</accession>
<evidence type="ECO:0000313" key="2">
    <source>
        <dbReference type="EMBL" id="SDG48798.1"/>
    </source>
</evidence>
<keyword evidence="3" id="KW-1185">Reference proteome</keyword>
<sequence length="356" mass="39264">MTSLTESPHLPAPGEELIYPLPEPPSTGELIEVAPGVRWLRLPLPFALDHVNLWLIDEDDGATLVDTGIDRPESRAVWEQVLAGPLRHRPIRRIVCTHFHPDHMGLAGWLGARFGAPLLATAGEWAFARALSLDTGPRYVERQLAFYRRAGLDRDMLGEIGARGNSYAERVGPIPDTYQRLLDGMTLTLGGRPWRVITGRGHAPEHACLYCPDLDVLISGDQVLPRISPNVGVWPQEPDGDPLPLFLASLERLRILPGNVLVLPSHGRPFRGLRARLDTLAEHHRERLRLAEAACPDAGAGVSGAEVIPALFKRAMDTHQTIFAVGESLAHLHLLWHAGRLIRQTDAAGVARFRRL</sequence>
<gene>
    <name evidence="2" type="ORF">SAMN05421742_101377</name>
</gene>